<name>A0A8S1PR93_PARPR</name>
<dbReference type="PANTHER" id="PTHR19920">
    <property type="entry name" value="WD40 PROTEIN CIAO1"/>
    <property type="match status" value="1"/>
</dbReference>
<comment type="caution">
    <text evidence="2">The sequence shown here is derived from an EMBL/GenBank/DDBJ whole genome shotgun (WGS) entry which is preliminary data.</text>
</comment>
<organism evidence="2 3">
    <name type="scientific">Paramecium primaurelia</name>
    <dbReference type="NCBI Taxonomy" id="5886"/>
    <lineage>
        <taxon>Eukaryota</taxon>
        <taxon>Sar</taxon>
        <taxon>Alveolata</taxon>
        <taxon>Ciliophora</taxon>
        <taxon>Intramacronucleata</taxon>
        <taxon>Oligohymenophorea</taxon>
        <taxon>Peniculida</taxon>
        <taxon>Parameciidae</taxon>
        <taxon>Paramecium</taxon>
    </lineage>
</organism>
<dbReference type="InterPro" id="IPR001680">
    <property type="entry name" value="WD40_rpt"/>
</dbReference>
<evidence type="ECO:0000313" key="2">
    <source>
        <dbReference type="EMBL" id="CAD8105970.1"/>
    </source>
</evidence>
<evidence type="ECO:0008006" key="4">
    <source>
        <dbReference type="Google" id="ProtNLM"/>
    </source>
</evidence>
<dbReference type="PANTHER" id="PTHR19920:SF0">
    <property type="entry name" value="CYTOSOLIC IRON-SULFUR PROTEIN ASSEMBLY PROTEIN CIAO1-RELATED"/>
    <property type="match status" value="1"/>
</dbReference>
<keyword evidence="1" id="KW-0853">WD repeat</keyword>
<dbReference type="OMA" id="DSIICSQ"/>
<reference evidence="2" key="1">
    <citation type="submission" date="2021-01" db="EMBL/GenBank/DDBJ databases">
        <authorList>
            <consortium name="Genoscope - CEA"/>
            <person name="William W."/>
        </authorList>
    </citation>
    <scope>NUCLEOTIDE SEQUENCE</scope>
</reference>
<sequence length="757" mass="88057">MESQSNILRCLDHNEFVVFLARSKSEQKTIKLCHKCVIDKKKDLTLKSLILLDDAKKYLQETKSEILEERNSLNNYNIGILNDIKENIGNLALNFNLQIDKIKENIDSGIQIIEASAIKFQKELSDISLDQIENINTDKSSILCSFINYKELQSSLINQISNLFNSQLLQKCQKLVSSLNVGEQNETLNQLFNIGSFIDQYTEIKADWICDKHEKQIEFVDLSQQKSIQNRLACLECVPEYVIQYTNLGQLQKQWEKYTEQALTFFNVYQTNTSSKKAQIILQLKDFREVILKLIDQLIESIQIKSQLENDDLEYHHKLLQKPWQKLSKVDLINIVDLLSSQNRLALINHMIEQEFQTKDQAIDSIICSQMQQLQNLINSTFSQSITYTIKPFTDNEKLNKNKIDVESQIQQQFSLQSQIVNLKLQLNKQNILPQIFKPFNYEIISQISETSKCRTFAFNNDQSILITGLDDGSLKVFEFNAGQLKEIQLLKEHSSYIQCLYFMQKSSLFLSAGNDKQIIIWQVNNQKQWQSYQKLEGHTDRVNCLIMNNIEDCIISGSNDKTIKFWVQENKLWKCNQTLSDHTNKVRCLSLNISQNQLISCGEDRLLLIISLDNNKRWNTIQKISVEYYGYSLCFITDQIFTFQPKQINIMHIYELNTLSQQFIKIEKEVSIKSDADCSQLFPQKFIKEKQILLNKNGQNVNLIRLHSNGLFKTEQSIENKDNCCGLFGTISNDGNYLVTYESASKEIKVRKYREN</sequence>
<feature type="repeat" description="WD" evidence="1">
    <location>
        <begin position="491"/>
        <end position="532"/>
    </location>
</feature>
<dbReference type="PROSITE" id="PS50294">
    <property type="entry name" value="WD_REPEATS_REGION"/>
    <property type="match status" value="2"/>
</dbReference>
<proteinExistence type="predicted"/>
<evidence type="ECO:0000313" key="3">
    <source>
        <dbReference type="Proteomes" id="UP000688137"/>
    </source>
</evidence>
<evidence type="ECO:0000256" key="1">
    <source>
        <dbReference type="PROSITE-ProRule" id="PRU00221"/>
    </source>
</evidence>
<dbReference type="Proteomes" id="UP000688137">
    <property type="component" value="Unassembled WGS sequence"/>
</dbReference>
<accession>A0A8S1PR93</accession>
<dbReference type="GO" id="GO:0016226">
    <property type="term" value="P:iron-sulfur cluster assembly"/>
    <property type="evidence" value="ECO:0007669"/>
    <property type="project" value="TreeGrafter"/>
</dbReference>
<dbReference type="AlphaFoldDB" id="A0A8S1PR93"/>
<feature type="repeat" description="WD" evidence="1">
    <location>
        <begin position="536"/>
        <end position="567"/>
    </location>
</feature>
<dbReference type="Pfam" id="PF00400">
    <property type="entry name" value="WD40"/>
    <property type="match status" value="3"/>
</dbReference>
<dbReference type="EMBL" id="CAJJDM010000132">
    <property type="protein sequence ID" value="CAD8105970.1"/>
    <property type="molecule type" value="Genomic_DNA"/>
</dbReference>
<protein>
    <recommendedName>
        <fullName evidence="4">WD domain, G-beta repeat protein</fullName>
    </recommendedName>
</protein>
<dbReference type="SMART" id="SM00320">
    <property type="entry name" value="WD40"/>
    <property type="match status" value="4"/>
</dbReference>
<gene>
    <name evidence="2" type="ORF">PPRIM_AZ9-3.1.T1290020</name>
</gene>
<dbReference type="GO" id="GO:0097361">
    <property type="term" value="C:cytosolic [4Fe-4S] assembly targeting complex"/>
    <property type="evidence" value="ECO:0007669"/>
    <property type="project" value="TreeGrafter"/>
</dbReference>
<keyword evidence="3" id="KW-1185">Reference proteome</keyword>
<dbReference type="PROSITE" id="PS50082">
    <property type="entry name" value="WD_REPEATS_2"/>
    <property type="match status" value="2"/>
</dbReference>